<evidence type="ECO:0000259" key="9">
    <source>
        <dbReference type="PROSITE" id="PS50156"/>
    </source>
</evidence>
<evidence type="ECO:0000256" key="1">
    <source>
        <dbReference type="ARBA" id="ARBA00004651"/>
    </source>
</evidence>
<sequence>MKLADRIVSLVTERSAVVVVVMLLLSIGMGAGMMFLDDTSGLDQFQFESDESKALDYIEANFATGEQNTTTVQVVVKSGSSGDNVLTRESLISTIELQQTIRDDPEVASTLASEDAFADLSNVVATAAIKQKRATALKQRRSDLEDEKAKLEATGQRLSDGLNETRALEQEFLRLNASFEQGEIDREAYAADADGLATELDAIGSQAAQQLDDESFAAYEQLRTQLRDLEGQLAGVKQQYEAGQLSEQERDEQFKQLEAEIMAVYGGIREQVLAEEAASLEERATQLEAEAGAIESLDPTLKEQRAALEGMSADELDQVLGQVLGEDAPRDPLAFVPTNFERGSTEADARQLFVTQAPEQEVIQGSAPDAIVDSQIAIADTVDERYGDDGLVFGAGIISDEIDRSMADSMAIVLPLALLFVIVVLSIAYRDPIDIILGLFGIALVLVWTFGFMGWADIAFNQIMIAVPVLLVGLSIDYAIHVFMRHREEHTDSDEHTRKSMRSVLLGLGGALIWVTVTAVLGFLSNLVSPVGPIRDFGIVSAFGIASTLLIFGTFIPAAKVGIDSFLQARGWDRQKRAFGTGGGIFTRILSGGQVLAKRMPVIVVILALLITAGGAYGASQVDTTFEQEDFIADEPPGWTDSLPGQFAPGEYSVKSNLAFVNEQFVRQDTTTQVLLEEDITTDDTLNDIHAATDTASEQDVVQTLSGVPDVRSPLDTMQTVAAENETFNETFVGADTDGDNIPDENLTAVYDAFFQTAPDRASDIIYRNNGEYESARMVISMEGDATAAQANDATREIAATLDQTDRSSLATGQLVVFNIVEEELFNTVIESLLITMVTVFAFLMIAYRLAHGSATLGAVTLTPILLSVAWILGSMYLLGIPFNVMTGTITSLTIGLGVAYSIHMSERYRLELTRGNGMWEALERGVTGTGGALLGSAATTAGGFGVLVLAILPPLQEFGLITALTIIYAFLSSVFVLPSFLVLWTKYLGPDEQISGGASGSPSSDGTEPPSVNGDPSSTVTEHEPATAGAPSTESRPSTGGEETVPTEPTRSVESSTLDSGSSYEVTLSVPLEPGLTVLTERPAGTPTEVETFGPTPLTTETDDGVVEVQWDAETQTVATIQLTARLPDNSSGDATFRGTVSTGETETEIAGDQRVDISPNVPSE</sequence>
<comment type="caution">
    <text evidence="10">The sequence shown here is derived from an EMBL/GenBank/DDBJ whole genome shotgun (WGS) entry which is preliminary data.</text>
</comment>
<dbReference type="EMBL" id="JBHSZQ010000001">
    <property type="protein sequence ID" value="MFC7124560.1"/>
    <property type="molecule type" value="Genomic_DNA"/>
</dbReference>
<feature type="transmembrane region" description="Helical" evidence="8">
    <location>
        <begin position="959"/>
        <end position="985"/>
    </location>
</feature>
<feature type="region of interest" description="Disordered" evidence="7">
    <location>
        <begin position="1129"/>
        <end position="1166"/>
    </location>
</feature>
<dbReference type="SUPFAM" id="SSF82866">
    <property type="entry name" value="Multidrug efflux transporter AcrB transmembrane domain"/>
    <property type="match status" value="2"/>
</dbReference>
<evidence type="ECO:0000256" key="4">
    <source>
        <dbReference type="ARBA" id="ARBA00022989"/>
    </source>
</evidence>
<feature type="transmembrane region" description="Helical" evidence="8">
    <location>
        <begin position="600"/>
        <end position="619"/>
    </location>
</feature>
<protein>
    <submittedName>
        <fullName evidence="10">MMPL family transporter</fullName>
    </submittedName>
</protein>
<accession>A0ABD5X039</accession>
<gene>
    <name evidence="10" type="ORF">ACFQJ7_00690</name>
</gene>
<dbReference type="PANTHER" id="PTHR33406">
    <property type="entry name" value="MEMBRANE PROTEIN MJ1562-RELATED"/>
    <property type="match status" value="1"/>
</dbReference>
<keyword evidence="4 8" id="KW-1133">Transmembrane helix</keyword>
<feature type="transmembrane region" description="Helical" evidence="8">
    <location>
        <begin position="537"/>
        <end position="558"/>
    </location>
</feature>
<dbReference type="RefSeq" id="WP_267637727.1">
    <property type="nucleotide sequence ID" value="NZ_JAODIY010000010.1"/>
</dbReference>
<feature type="domain" description="SSD" evidence="9">
    <location>
        <begin position="436"/>
        <end position="562"/>
    </location>
</feature>
<feature type="coiled-coil region" evidence="6">
    <location>
        <begin position="127"/>
        <end position="154"/>
    </location>
</feature>
<feature type="transmembrane region" description="Helical" evidence="8">
    <location>
        <begin position="16"/>
        <end position="36"/>
    </location>
</feature>
<keyword evidence="2" id="KW-1003">Cell membrane</keyword>
<feature type="transmembrane region" description="Helical" evidence="8">
    <location>
        <begin position="504"/>
        <end position="525"/>
    </location>
</feature>
<dbReference type="InterPro" id="IPR004869">
    <property type="entry name" value="MMPL_dom"/>
</dbReference>
<evidence type="ECO:0000256" key="7">
    <source>
        <dbReference type="SAM" id="MobiDB-lite"/>
    </source>
</evidence>
<dbReference type="PANTHER" id="PTHR33406:SF13">
    <property type="entry name" value="MEMBRANE PROTEIN YDFJ"/>
    <property type="match status" value="1"/>
</dbReference>
<feature type="compositionally biased region" description="Low complexity" evidence="7">
    <location>
        <begin position="1040"/>
        <end position="1051"/>
    </location>
</feature>
<evidence type="ECO:0000313" key="10">
    <source>
        <dbReference type="EMBL" id="MFC7124560.1"/>
    </source>
</evidence>
<comment type="subcellular location">
    <subcellularLocation>
        <location evidence="1">Cell membrane</location>
        <topology evidence="1">Multi-pass membrane protein</topology>
    </subcellularLocation>
</comment>
<feature type="transmembrane region" description="Helical" evidence="8">
    <location>
        <begin position="462"/>
        <end position="483"/>
    </location>
</feature>
<evidence type="ECO:0000256" key="6">
    <source>
        <dbReference type="SAM" id="Coils"/>
    </source>
</evidence>
<dbReference type="Gene3D" id="1.20.1640.10">
    <property type="entry name" value="Multidrug efflux transporter AcrB transmembrane domain"/>
    <property type="match status" value="2"/>
</dbReference>
<evidence type="ECO:0000313" key="11">
    <source>
        <dbReference type="Proteomes" id="UP001596414"/>
    </source>
</evidence>
<dbReference type="Pfam" id="PF03176">
    <property type="entry name" value="MMPL"/>
    <property type="match status" value="2"/>
</dbReference>
<evidence type="ECO:0000256" key="5">
    <source>
        <dbReference type="ARBA" id="ARBA00023136"/>
    </source>
</evidence>
<feature type="region of interest" description="Disordered" evidence="7">
    <location>
        <begin position="996"/>
        <end position="1065"/>
    </location>
</feature>
<dbReference type="Proteomes" id="UP001596414">
    <property type="component" value="Unassembled WGS sequence"/>
</dbReference>
<dbReference type="InterPro" id="IPR050545">
    <property type="entry name" value="Mycobact_MmpL"/>
</dbReference>
<dbReference type="InterPro" id="IPR000731">
    <property type="entry name" value="SSD"/>
</dbReference>
<feature type="coiled-coil region" evidence="6">
    <location>
        <begin position="270"/>
        <end position="297"/>
    </location>
</feature>
<keyword evidence="3 8" id="KW-0812">Transmembrane</keyword>
<evidence type="ECO:0000256" key="8">
    <source>
        <dbReference type="SAM" id="Phobius"/>
    </source>
</evidence>
<dbReference type="GO" id="GO:0005886">
    <property type="term" value="C:plasma membrane"/>
    <property type="evidence" value="ECO:0007669"/>
    <property type="project" value="UniProtKB-SubCell"/>
</dbReference>
<feature type="compositionally biased region" description="Polar residues" evidence="7">
    <location>
        <begin position="1129"/>
        <end position="1146"/>
    </location>
</feature>
<feature type="transmembrane region" description="Helical" evidence="8">
    <location>
        <begin position="885"/>
        <end position="905"/>
    </location>
</feature>
<dbReference type="AlphaFoldDB" id="A0ABD5X039"/>
<keyword evidence="5 8" id="KW-0472">Membrane</keyword>
<feature type="transmembrane region" description="Helical" evidence="8">
    <location>
        <begin position="410"/>
        <end position="429"/>
    </location>
</feature>
<feature type="transmembrane region" description="Helical" evidence="8">
    <location>
        <begin position="855"/>
        <end position="879"/>
    </location>
</feature>
<feature type="transmembrane region" description="Helical" evidence="8">
    <location>
        <begin position="825"/>
        <end position="848"/>
    </location>
</feature>
<feature type="transmembrane region" description="Helical" evidence="8">
    <location>
        <begin position="926"/>
        <end position="953"/>
    </location>
</feature>
<feature type="transmembrane region" description="Helical" evidence="8">
    <location>
        <begin position="436"/>
        <end position="456"/>
    </location>
</feature>
<evidence type="ECO:0000256" key="3">
    <source>
        <dbReference type="ARBA" id="ARBA00022692"/>
    </source>
</evidence>
<evidence type="ECO:0000256" key="2">
    <source>
        <dbReference type="ARBA" id="ARBA00022475"/>
    </source>
</evidence>
<feature type="domain" description="SSD" evidence="9">
    <location>
        <begin position="824"/>
        <end position="984"/>
    </location>
</feature>
<dbReference type="PROSITE" id="PS50156">
    <property type="entry name" value="SSD"/>
    <property type="match status" value="2"/>
</dbReference>
<proteinExistence type="predicted"/>
<name>A0ABD5X039_9EURY</name>
<organism evidence="10 11">
    <name type="scientific">Halovenus rubra</name>
    <dbReference type="NCBI Taxonomy" id="869890"/>
    <lineage>
        <taxon>Archaea</taxon>
        <taxon>Methanobacteriati</taxon>
        <taxon>Methanobacteriota</taxon>
        <taxon>Stenosarchaea group</taxon>
        <taxon>Halobacteria</taxon>
        <taxon>Halobacteriales</taxon>
        <taxon>Haloarculaceae</taxon>
        <taxon>Halovenus</taxon>
    </lineage>
</organism>
<feature type="compositionally biased region" description="Polar residues" evidence="7">
    <location>
        <begin position="1053"/>
        <end position="1065"/>
    </location>
</feature>
<reference evidence="10 11" key="1">
    <citation type="journal article" date="2014" name="Int. J. Syst. Evol. Microbiol.">
        <title>Complete genome sequence of Corynebacterium casei LMG S-19264T (=DSM 44701T), isolated from a smear-ripened cheese.</title>
        <authorList>
            <consortium name="US DOE Joint Genome Institute (JGI-PGF)"/>
            <person name="Walter F."/>
            <person name="Albersmeier A."/>
            <person name="Kalinowski J."/>
            <person name="Ruckert C."/>
        </authorList>
    </citation>
    <scope>NUCLEOTIDE SEQUENCE [LARGE SCALE GENOMIC DNA]</scope>
    <source>
        <strain evidence="10 11">CGMCC 4.7215</strain>
    </source>
</reference>
<keyword evidence="6" id="KW-0175">Coiled coil</keyword>